<evidence type="ECO:0000313" key="14">
    <source>
        <dbReference type="EMBL" id="MBA4611170.1"/>
    </source>
</evidence>
<feature type="transmembrane region" description="Helical" evidence="13">
    <location>
        <begin position="202"/>
        <end position="221"/>
    </location>
</feature>
<dbReference type="GO" id="GO:0042910">
    <property type="term" value="F:xenobiotic transmembrane transporter activity"/>
    <property type="evidence" value="ECO:0007669"/>
    <property type="project" value="InterPro"/>
</dbReference>
<dbReference type="EMBL" id="JACEON010000004">
    <property type="protein sequence ID" value="MBA4611170.1"/>
    <property type="molecule type" value="Genomic_DNA"/>
</dbReference>
<gene>
    <name evidence="14" type="ORF">H1W37_05890</name>
</gene>
<feature type="transmembrane region" description="Helical" evidence="13">
    <location>
        <begin position="142"/>
        <end position="160"/>
    </location>
</feature>
<evidence type="ECO:0000313" key="15">
    <source>
        <dbReference type="Proteomes" id="UP000559404"/>
    </source>
</evidence>
<dbReference type="GO" id="GO:0005886">
    <property type="term" value="C:plasma membrane"/>
    <property type="evidence" value="ECO:0007669"/>
    <property type="project" value="UniProtKB-SubCell"/>
</dbReference>
<accession>A0A838XWG3</accession>
<keyword evidence="7 13" id="KW-0812">Transmembrane</keyword>
<keyword evidence="9" id="KW-0406">Ion transport</keyword>
<evidence type="ECO:0000256" key="3">
    <source>
        <dbReference type="ARBA" id="ARBA00022106"/>
    </source>
</evidence>
<dbReference type="PANTHER" id="PTHR43298:SF2">
    <property type="entry name" value="FMN_FAD EXPORTER YEEO-RELATED"/>
    <property type="match status" value="1"/>
</dbReference>
<evidence type="ECO:0000256" key="2">
    <source>
        <dbReference type="ARBA" id="ARBA00008417"/>
    </source>
</evidence>
<comment type="similarity">
    <text evidence="2">Belongs to the multi antimicrobial extrusion (MATE) (TC 2.A.66.1) family. MepA subfamily.</text>
</comment>
<evidence type="ECO:0000256" key="7">
    <source>
        <dbReference type="ARBA" id="ARBA00022692"/>
    </source>
</evidence>
<keyword evidence="8 13" id="KW-1133">Transmembrane helix</keyword>
<dbReference type="InterPro" id="IPR050222">
    <property type="entry name" value="MATE_MdtK"/>
</dbReference>
<feature type="transmembrane region" description="Helical" evidence="13">
    <location>
        <begin position="172"/>
        <end position="196"/>
    </location>
</feature>
<keyword evidence="5" id="KW-0050">Antiport</keyword>
<dbReference type="PANTHER" id="PTHR43298">
    <property type="entry name" value="MULTIDRUG RESISTANCE PROTEIN NORM-RELATED"/>
    <property type="match status" value="1"/>
</dbReference>
<dbReference type="RefSeq" id="WP_181759368.1">
    <property type="nucleotide sequence ID" value="NZ_BMCR01000002.1"/>
</dbReference>
<dbReference type="Proteomes" id="UP000559404">
    <property type="component" value="Unassembled WGS sequence"/>
</dbReference>
<comment type="subcellular location">
    <subcellularLocation>
        <location evidence="1">Cell inner membrane</location>
        <topology evidence="1">Multi-pass membrane protein</topology>
    </subcellularLocation>
</comment>
<keyword evidence="6" id="KW-1003">Cell membrane</keyword>
<evidence type="ECO:0000256" key="11">
    <source>
        <dbReference type="ARBA" id="ARBA00023251"/>
    </source>
</evidence>
<proteinExistence type="inferred from homology"/>
<keyword evidence="4" id="KW-0813">Transport</keyword>
<keyword evidence="15" id="KW-1185">Reference proteome</keyword>
<feature type="transmembrane region" description="Helical" evidence="13">
    <location>
        <begin position="99"/>
        <end position="122"/>
    </location>
</feature>
<feature type="transmembrane region" description="Helical" evidence="13">
    <location>
        <begin position="56"/>
        <end position="78"/>
    </location>
</feature>
<dbReference type="InterPro" id="IPR045070">
    <property type="entry name" value="MATE_MepA-like"/>
</dbReference>
<feature type="transmembrane region" description="Helical" evidence="13">
    <location>
        <begin position="425"/>
        <end position="446"/>
    </location>
</feature>
<dbReference type="InterPro" id="IPR048279">
    <property type="entry name" value="MdtK-like"/>
</dbReference>
<reference evidence="14 15" key="2">
    <citation type="submission" date="2020-08" db="EMBL/GenBank/DDBJ databases">
        <title>Stappia taiwanensis sp. nov., isolated from a coastal thermal spring.</title>
        <authorList>
            <person name="Kampfer P."/>
        </authorList>
    </citation>
    <scope>NUCLEOTIDE SEQUENCE [LARGE SCALE GENOMIC DNA]</scope>
    <source>
        <strain evidence="14 15">DSM 23284</strain>
    </source>
</reference>
<dbReference type="CDD" id="cd13143">
    <property type="entry name" value="MATE_MepA_like"/>
    <property type="match status" value="1"/>
</dbReference>
<protein>
    <recommendedName>
        <fullName evidence="3">Multidrug export protein MepA</fullName>
    </recommendedName>
    <alternativeName>
        <fullName evidence="12">Multidrug-efflux transporter</fullName>
    </alternativeName>
</protein>
<keyword evidence="11" id="KW-0046">Antibiotic resistance</keyword>
<comment type="caution">
    <text evidence="14">The sequence shown here is derived from an EMBL/GenBank/DDBJ whole genome shotgun (WGS) entry which is preliminary data.</text>
</comment>
<dbReference type="AlphaFoldDB" id="A0A838XWG3"/>
<feature type="transmembrane region" description="Helical" evidence="13">
    <location>
        <begin position="399"/>
        <end position="419"/>
    </location>
</feature>
<evidence type="ECO:0000256" key="5">
    <source>
        <dbReference type="ARBA" id="ARBA00022449"/>
    </source>
</evidence>
<dbReference type="Pfam" id="PF01554">
    <property type="entry name" value="MatE"/>
    <property type="match status" value="2"/>
</dbReference>
<evidence type="ECO:0000256" key="1">
    <source>
        <dbReference type="ARBA" id="ARBA00004429"/>
    </source>
</evidence>
<evidence type="ECO:0000256" key="12">
    <source>
        <dbReference type="ARBA" id="ARBA00031636"/>
    </source>
</evidence>
<evidence type="ECO:0000256" key="8">
    <source>
        <dbReference type="ARBA" id="ARBA00022989"/>
    </source>
</evidence>
<feature type="transmembrane region" description="Helical" evidence="13">
    <location>
        <begin position="27"/>
        <end position="50"/>
    </location>
</feature>
<evidence type="ECO:0000256" key="4">
    <source>
        <dbReference type="ARBA" id="ARBA00022448"/>
    </source>
</evidence>
<dbReference type="InterPro" id="IPR002528">
    <property type="entry name" value="MATE_fam"/>
</dbReference>
<dbReference type="NCBIfam" id="TIGR00797">
    <property type="entry name" value="matE"/>
    <property type="match status" value="1"/>
</dbReference>
<dbReference type="GO" id="GO:0015297">
    <property type="term" value="F:antiporter activity"/>
    <property type="evidence" value="ECO:0007669"/>
    <property type="project" value="UniProtKB-KW"/>
</dbReference>
<evidence type="ECO:0000256" key="9">
    <source>
        <dbReference type="ARBA" id="ARBA00023065"/>
    </source>
</evidence>
<feature type="transmembrane region" description="Helical" evidence="13">
    <location>
        <begin position="286"/>
        <end position="306"/>
    </location>
</feature>
<dbReference type="PIRSF" id="PIRSF006603">
    <property type="entry name" value="DinF"/>
    <property type="match status" value="1"/>
</dbReference>
<name>A0A838XWG3_9HYPH</name>
<evidence type="ECO:0000256" key="10">
    <source>
        <dbReference type="ARBA" id="ARBA00023136"/>
    </source>
</evidence>
<dbReference type="GO" id="GO:0046677">
    <property type="term" value="P:response to antibiotic"/>
    <property type="evidence" value="ECO:0007669"/>
    <property type="project" value="UniProtKB-KW"/>
</dbReference>
<keyword evidence="10 13" id="KW-0472">Membrane</keyword>
<organism evidence="14 15">
    <name type="scientific">Stappia taiwanensis</name>
    <dbReference type="NCBI Taxonomy" id="992267"/>
    <lineage>
        <taxon>Bacteria</taxon>
        <taxon>Pseudomonadati</taxon>
        <taxon>Pseudomonadota</taxon>
        <taxon>Alphaproteobacteria</taxon>
        <taxon>Hyphomicrobiales</taxon>
        <taxon>Stappiaceae</taxon>
        <taxon>Stappia</taxon>
    </lineage>
</organism>
<reference evidence="14 15" key="1">
    <citation type="submission" date="2020-07" db="EMBL/GenBank/DDBJ databases">
        <authorList>
            <person name="Li M."/>
        </authorList>
    </citation>
    <scope>NUCLEOTIDE SEQUENCE [LARGE SCALE GENOMIC DNA]</scope>
    <source>
        <strain evidence="14 15">DSM 23284</strain>
    </source>
</reference>
<evidence type="ECO:0000256" key="13">
    <source>
        <dbReference type="SAM" id="Phobius"/>
    </source>
</evidence>
<sequence>MSDAVASGPPTNMFLDGPLGSIYARTALPIIFVMGMNGLLAVADALFLGHYVGPQALAAVTLMFPIYMLIVALSTLVSSGMSSLLARHLGGRRLTEARMVFAGAHGLALVIAAVLILLFAGFGRQLTELAAGGSPELARMGLIYLRITVLFSPLLFVLSVNSDTLRNEGRVGFMAAMSLLVSLANIGFNYVLIALLELGVAGSAYGTAMAQALAFAIILAFRFRGRTALRPSALLQHGVFHGWGRILALGAPQSLNFIGLALGSAAIMMALQILTSPGYAETVSAYGIITRVMTFAFLPLLGLSHAMQTITGNNFGARQWRRSDNSLKLAVSIAFAYCAALQVIMTLFAQGIGGAFVDDPAVVAEVARILPVVVTLFVLAGPLMMIATYFQAIGEAARAALLGLAKPYLFAIPLTFILSAQFGEIGIWSAGPVAEALLLALTLLVLTRNARRHALRLGLFRATAEDAA</sequence>
<feature type="transmembrane region" description="Helical" evidence="13">
    <location>
        <begin position="327"/>
        <end position="349"/>
    </location>
</feature>
<feature type="transmembrane region" description="Helical" evidence="13">
    <location>
        <begin position="369"/>
        <end position="392"/>
    </location>
</feature>
<dbReference type="GO" id="GO:0006811">
    <property type="term" value="P:monoatomic ion transport"/>
    <property type="evidence" value="ECO:0007669"/>
    <property type="project" value="UniProtKB-KW"/>
</dbReference>
<feature type="transmembrane region" description="Helical" evidence="13">
    <location>
        <begin position="255"/>
        <end position="274"/>
    </location>
</feature>
<evidence type="ECO:0000256" key="6">
    <source>
        <dbReference type="ARBA" id="ARBA00022475"/>
    </source>
</evidence>